<protein>
    <submittedName>
        <fullName evidence="8">GMC family oxidoreductase</fullName>
    </submittedName>
</protein>
<dbReference type="GO" id="GO:0050660">
    <property type="term" value="F:flavin adenine dinucleotide binding"/>
    <property type="evidence" value="ECO:0007669"/>
    <property type="project" value="InterPro"/>
</dbReference>
<feature type="domain" description="Glucose-methanol-choline oxidoreductase C-terminal" evidence="7">
    <location>
        <begin position="452"/>
        <end position="572"/>
    </location>
</feature>
<proteinExistence type="inferred from homology"/>
<dbReference type="Proteomes" id="UP000650511">
    <property type="component" value="Unassembled WGS sequence"/>
</dbReference>
<keyword evidence="9" id="KW-1185">Reference proteome</keyword>
<dbReference type="Pfam" id="PF00732">
    <property type="entry name" value="GMC_oxred_N"/>
    <property type="match status" value="1"/>
</dbReference>
<evidence type="ECO:0000256" key="1">
    <source>
        <dbReference type="ARBA" id="ARBA00001974"/>
    </source>
</evidence>
<comment type="similarity">
    <text evidence="2">Belongs to the GMC oxidoreductase family.</text>
</comment>
<gene>
    <name evidence="8" type="ORF">GCM10011354_02410</name>
</gene>
<dbReference type="SUPFAM" id="SSF54373">
    <property type="entry name" value="FAD-linked reductases, C-terminal domain"/>
    <property type="match status" value="1"/>
</dbReference>
<evidence type="ECO:0000259" key="7">
    <source>
        <dbReference type="Pfam" id="PF05199"/>
    </source>
</evidence>
<dbReference type="InterPro" id="IPR051473">
    <property type="entry name" value="P2Ox-like"/>
</dbReference>
<dbReference type="Pfam" id="PF05199">
    <property type="entry name" value="GMC_oxred_C"/>
    <property type="match status" value="1"/>
</dbReference>
<name>A0A8J3EQQ9_9ACTN</name>
<dbReference type="EMBL" id="BMHA01000001">
    <property type="protein sequence ID" value="GGI03040.1"/>
    <property type="molecule type" value="Genomic_DNA"/>
</dbReference>
<dbReference type="SUPFAM" id="SSF51905">
    <property type="entry name" value="FAD/NAD(P)-binding domain"/>
    <property type="match status" value="1"/>
</dbReference>
<evidence type="ECO:0000256" key="4">
    <source>
        <dbReference type="ARBA" id="ARBA00022827"/>
    </source>
</evidence>
<sequence length="593" mass="65273">MIEHPEVDVVTVGAGWTAGIAAQQLTAQGLDVVSLEKGRAQWTWPDFAHNHDELRFSERGEMLHEIERESWTWRPNATLPSLPMRQYGSFHPGSNLGGAGAHWSGVTWRFLPTDFDYVSHHTDRYGANAFPEGHSNQDWPVSYMDLEPHYTQFEIDTGISGQTGNLNGEILEGGNPFEGPRSRPYPLPPLAPTRGGLKFAEAAGQLGYSAFRNPSGILSEGYTDMSGEPRAGCVYCGFCTRYGCHVDAKSSALTAHIPMALDTGRYEIRTRCYVKHIAVDNTGLATGLVYLGADGREHFQPARTVLVCGYTLSNTRVLLLSVSDAHPNGIGNDRQQVGRNYTYQVLGPMTVGLFEGERFNTYMGNTSTGHAAYDLAGDAFDHAGLGFIGGGQLMSGGGERLPIGGVQGVPAPGGDSPEEARAWGQAFKDRMRDWDSYLDIAIQGESPAYEFNRLDLDPNYTDFLGRPLLRITFDFTENERRMYAYIAQRAIEIMDVMNPTARQDTPELWDYNIADYQSTHNQGGTIFGTDPSNSVTNRYGQVWDTPNVFCMGASLFPQNPGANPTQTVAALAYWALAGMREHRYFDAPTELIG</sequence>
<dbReference type="GO" id="GO:0016614">
    <property type="term" value="F:oxidoreductase activity, acting on CH-OH group of donors"/>
    <property type="evidence" value="ECO:0007669"/>
    <property type="project" value="InterPro"/>
</dbReference>
<feature type="domain" description="Glucose-methanol-choline oxidoreductase N-terminal" evidence="6">
    <location>
        <begin position="231"/>
        <end position="342"/>
    </location>
</feature>
<evidence type="ECO:0000313" key="8">
    <source>
        <dbReference type="EMBL" id="GGI03040.1"/>
    </source>
</evidence>
<keyword evidence="4" id="KW-0274">FAD</keyword>
<evidence type="ECO:0000256" key="5">
    <source>
        <dbReference type="ARBA" id="ARBA00023002"/>
    </source>
</evidence>
<accession>A0A8J3EQQ9</accession>
<dbReference type="InterPro" id="IPR000172">
    <property type="entry name" value="GMC_OxRdtase_N"/>
</dbReference>
<reference evidence="8" key="2">
    <citation type="submission" date="2020-09" db="EMBL/GenBank/DDBJ databases">
        <authorList>
            <person name="Sun Q."/>
            <person name="Zhou Y."/>
        </authorList>
    </citation>
    <scope>NUCLEOTIDE SEQUENCE</scope>
    <source>
        <strain evidence="8">CGMCC 1.14988</strain>
    </source>
</reference>
<evidence type="ECO:0000256" key="3">
    <source>
        <dbReference type="ARBA" id="ARBA00022630"/>
    </source>
</evidence>
<keyword evidence="3" id="KW-0285">Flavoprotein</keyword>
<reference evidence="8" key="1">
    <citation type="journal article" date="2014" name="Int. J. Syst. Evol. Microbiol.">
        <title>Complete genome sequence of Corynebacterium casei LMG S-19264T (=DSM 44701T), isolated from a smear-ripened cheese.</title>
        <authorList>
            <consortium name="US DOE Joint Genome Institute (JGI-PGF)"/>
            <person name="Walter F."/>
            <person name="Albersmeier A."/>
            <person name="Kalinowski J."/>
            <person name="Ruckert C."/>
        </authorList>
    </citation>
    <scope>NUCLEOTIDE SEQUENCE</scope>
    <source>
        <strain evidence="8">CGMCC 1.14988</strain>
    </source>
</reference>
<organism evidence="8 9">
    <name type="scientific">Egicoccus halophilus</name>
    <dbReference type="NCBI Taxonomy" id="1670830"/>
    <lineage>
        <taxon>Bacteria</taxon>
        <taxon>Bacillati</taxon>
        <taxon>Actinomycetota</taxon>
        <taxon>Nitriliruptoria</taxon>
        <taxon>Egicoccales</taxon>
        <taxon>Egicoccaceae</taxon>
        <taxon>Egicoccus</taxon>
    </lineage>
</organism>
<dbReference type="Gene3D" id="3.50.50.60">
    <property type="entry name" value="FAD/NAD(P)-binding domain"/>
    <property type="match status" value="2"/>
</dbReference>
<evidence type="ECO:0000259" key="6">
    <source>
        <dbReference type="Pfam" id="PF00732"/>
    </source>
</evidence>
<evidence type="ECO:0000313" key="9">
    <source>
        <dbReference type="Proteomes" id="UP000650511"/>
    </source>
</evidence>
<dbReference type="InterPro" id="IPR036188">
    <property type="entry name" value="FAD/NAD-bd_sf"/>
</dbReference>
<keyword evidence="5" id="KW-0560">Oxidoreductase</keyword>
<dbReference type="AlphaFoldDB" id="A0A8J3EQQ9"/>
<dbReference type="PANTHER" id="PTHR42784">
    <property type="entry name" value="PYRANOSE 2-OXIDASE"/>
    <property type="match status" value="1"/>
</dbReference>
<dbReference type="RefSeq" id="WP_165403777.1">
    <property type="nucleotide sequence ID" value="NZ_BMHA01000001.1"/>
</dbReference>
<comment type="cofactor">
    <cofactor evidence="1">
        <name>FAD</name>
        <dbReference type="ChEBI" id="CHEBI:57692"/>
    </cofactor>
</comment>
<evidence type="ECO:0000256" key="2">
    <source>
        <dbReference type="ARBA" id="ARBA00010790"/>
    </source>
</evidence>
<comment type="caution">
    <text evidence="8">The sequence shown here is derived from an EMBL/GenBank/DDBJ whole genome shotgun (WGS) entry which is preliminary data.</text>
</comment>
<dbReference type="InterPro" id="IPR007867">
    <property type="entry name" value="GMC_OxRtase_C"/>
</dbReference>
<dbReference type="PANTHER" id="PTHR42784:SF1">
    <property type="entry name" value="PYRANOSE 2-OXIDASE"/>
    <property type="match status" value="1"/>
</dbReference>